<dbReference type="InterPro" id="IPR044549">
    <property type="entry name" value="bHLH_AtIBH1-like"/>
</dbReference>
<evidence type="ECO:0000256" key="5">
    <source>
        <dbReference type="SAM" id="MobiDB-lite"/>
    </source>
</evidence>
<dbReference type="STRING" id="4555.A0A368Q9F7"/>
<evidence type="ECO:0000256" key="2">
    <source>
        <dbReference type="ARBA" id="ARBA00023015"/>
    </source>
</evidence>
<gene>
    <name evidence="7" type="ORF">SETIT_2G440000v2</name>
</gene>
<keyword evidence="4" id="KW-0539">Nucleus</keyword>
<dbReference type="PANTHER" id="PTHR33124:SF12">
    <property type="entry name" value="TRANSCRIPTION FACTOR BHLH148"/>
    <property type="match status" value="1"/>
</dbReference>
<accession>A0A368Q9F7</accession>
<evidence type="ECO:0000256" key="4">
    <source>
        <dbReference type="ARBA" id="ARBA00023242"/>
    </source>
</evidence>
<proteinExistence type="predicted"/>
<dbReference type="InterPro" id="IPR059002">
    <property type="entry name" value="IBH1_N"/>
</dbReference>
<dbReference type="AlphaFoldDB" id="A0A368Q9F7"/>
<dbReference type="OrthoDB" id="1647165at2759"/>
<comment type="subcellular location">
    <subcellularLocation>
        <location evidence="1">Nucleus</location>
    </subcellularLocation>
</comment>
<dbReference type="CDD" id="cd11444">
    <property type="entry name" value="bHLH_AtIBH1_like"/>
    <property type="match status" value="1"/>
</dbReference>
<dbReference type="Pfam" id="PF26576">
    <property type="entry name" value="IBH1_N"/>
    <property type="match status" value="1"/>
</dbReference>
<reference evidence="7" key="1">
    <citation type="journal article" date="2012" name="Nat. Biotechnol.">
        <title>Reference genome sequence of the model plant Setaria.</title>
        <authorList>
            <person name="Bennetzen J.L."/>
            <person name="Schmutz J."/>
            <person name="Wang H."/>
            <person name="Percifield R."/>
            <person name="Hawkins J."/>
            <person name="Pontaroli A.C."/>
            <person name="Estep M."/>
            <person name="Feng L."/>
            <person name="Vaughn J.N."/>
            <person name="Grimwood J."/>
            <person name="Jenkins J."/>
            <person name="Barry K."/>
            <person name="Lindquist E."/>
            <person name="Hellsten U."/>
            <person name="Deshpande S."/>
            <person name="Wang X."/>
            <person name="Wu X."/>
            <person name="Mitros T."/>
            <person name="Triplett J."/>
            <person name="Yang X."/>
            <person name="Ye C.Y."/>
            <person name="Mauro-Herrera M."/>
            <person name="Wang L."/>
            <person name="Li P."/>
            <person name="Sharma M."/>
            <person name="Sharma R."/>
            <person name="Ronald P.C."/>
            <person name="Panaud O."/>
            <person name="Kellogg E.A."/>
            <person name="Brutnell T.P."/>
            <person name="Doust A.N."/>
            <person name="Tuskan G.A."/>
            <person name="Rokhsar D."/>
            <person name="Devos K.M."/>
        </authorList>
    </citation>
    <scope>NUCLEOTIDE SEQUENCE [LARGE SCALE GENOMIC DNA]</scope>
    <source>
        <strain evidence="7">Yugu1</strain>
    </source>
</reference>
<name>A0A368Q9F7_SETIT</name>
<evidence type="ECO:0000259" key="6">
    <source>
        <dbReference type="Pfam" id="PF26576"/>
    </source>
</evidence>
<keyword evidence="2" id="KW-0805">Transcription regulation</keyword>
<evidence type="ECO:0000256" key="1">
    <source>
        <dbReference type="ARBA" id="ARBA00004123"/>
    </source>
</evidence>
<sequence length="234" mass="25798">MLQQDVDRDHRDEMKTSSGDLSRRSRPERLQTTLHVLQWHPIGKKHARAWVHLPPFICPRPTKASIHSPRPSPPAMSTSSAGDSGGRKRKRDSDADADQQDPPSKWRQPRAQQAYSSKLLDALRLVRSGGASSSGREVRDAAYRALAVAARGRSRWSRAILARRGRPLQRARLVPRAPPTGTSSSSRPGSLLASKTRALGRLVPGCRRMSLPALLAEVSDYIAALQMQLRSTAN</sequence>
<feature type="region of interest" description="Disordered" evidence="5">
    <location>
        <begin position="1"/>
        <end position="29"/>
    </location>
</feature>
<dbReference type="GO" id="GO:0006355">
    <property type="term" value="P:regulation of DNA-templated transcription"/>
    <property type="evidence" value="ECO:0007669"/>
    <property type="project" value="InterPro"/>
</dbReference>
<protein>
    <recommendedName>
        <fullName evidence="6">IBH1-like N-terminal domain-containing protein</fullName>
    </recommendedName>
</protein>
<feature type="domain" description="IBH1-like N-terminal" evidence="6">
    <location>
        <begin position="112"/>
        <end position="163"/>
    </location>
</feature>
<dbReference type="PANTHER" id="PTHR33124">
    <property type="entry name" value="TRANSCRIPTION FACTOR IBH1-LIKE 1"/>
    <property type="match status" value="1"/>
</dbReference>
<feature type="compositionally biased region" description="Low complexity" evidence="5">
    <location>
        <begin position="179"/>
        <end position="193"/>
    </location>
</feature>
<evidence type="ECO:0000313" key="7">
    <source>
        <dbReference type="EMBL" id="RCV14621.1"/>
    </source>
</evidence>
<dbReference type="EMBL" id="CM003529">
    <property type="protein sequence ID" value="RCV14621.1"/>
    <property type="molecule type" value="Genomic_DNA"/>
</dbReference>
<feature type="region of interest" description="Disordered" evidence="5">
    <location>
        <begin position="62"/>
        <end position="113"/>
    </location>
</feature>
<evidence type="ECO:0000256" key="3">
    <source>
        <dbReference type="ARBA" id="ARBA00023163"/>
    </source>
</evidence>
<dbReference type="InterPro" id="IPR044660">
    <property type="entry name" value="IBH1-like"/>
</dbReference>
<reference evidence="7" key="2">
    <citation type="submission" date="2015-07" db="EMBL/GenBank/DDBJ databases">
        <authorList>
            <person name="Noorani M."/>
        </authorList>
    </citation>
    <scope>NUCLEOTIDE SEQUENCE</scope>
    <source>
        <strain evidence="7">Yugu1</strain>
    </source>
</reference>
<feature type="region of interest" description="Disordered" evidence="5">
    <location>
        <begin position="170"/>
        <end position="193"/>
    </location>
</feature>
<dbReference type="GO" id="GO:0005634">
    <property type="term" value="C:nucleus"/>
    <property type="evidence" value="ECO:0007669"/>
    <property type="project" value="UniProtKB-SubCell"/>
</dbReference>
<keyword evidence="3" id="KW-0804">Transcription</keyword>
<organism evidence="7">
    <name type="scientific">Setaria italica</name>
    <name type="common">Foxtail millet</name>
    <name type="synonym">Panicum italicum</name>
    <dbReference type="NCBI Taxonomy" id="4555"/>
    <lineage>
        <taxon>Eukaryota</taxon>
        <taxon>Viridiplantae</taxon>
        <taxon>Streptophyta</taxon>
        <taxon>Embryophyta</taxon>
        <taxon>Tracheophyta</taxon>
        <taxon>Spermatophyta</taxon>
        <taxon>Magnoliopsida</taxon>
        <taxon>Liliopsida</taxon>
        <taxon>Poales</taxon>
        <taxon>Poaceae</taxon>
        <taxon>PACMAD clade</taxon>
        <taxon>Panicoideae</taxon>
        <taxon>Panicodae</taxon>
        <taxon>Paniceae</taxon>
        <taxon>Cenchrinae</taxon>
        <taxon>Setaria</taxon>
    </lineage>
</organism>